<feature type="region of interest" description="Disordered" evidence="4">
    <location>
        <begin position="714"/>
        <end position="750"/>
    </location>
</feature>
<comment type="caution">
    <text evidence="7">The sequence shown here is derived from an EMBL/GenBank/DDBJ whole genome shotgun (WGS) entry which is preliminary data.</text>
</comment>
<dbReference type="SMART" id="SM00462">
    <property type="entry name" value="PTB"/>
    <property type="match status" value="1"/>
</dbReference>
<feature type="compositionally biased region" description="Polar residues" evidence="4">
    <location>
        <begin position="300"/>
        <end position="315"/>
    </location>
</feature>
<gene>
    <name evidence="7" type="ORF">KP79_PYT21760</name>
</gene>
<dbReference type="Pfam" id="PF00017">
    <property type="entry name" value="SH2"/>
    <property type="match status" value="1"/>
</dbReference>
<organism evidence="7 8">
    <name type="scientific">Mizuhopecten yessoensis</name>
    <name type="common">Japanese scallop</name>
    <name type="synonym">Patinopecten yessoensis</name>
    <dbReference type="NCBI Taxonomy" id="6573"/>
    <lineage>
        <taxon>Eukaryota</taxon>
        <taxon>Metazoa</taxon>
        <taxon>Spiralia</taxon>
        <taxon>Lophotrochozoa</taxon>
        <taxon>Mollusca</taxon>
        <taxon>Bivalvia</taxon>
        <taxon>Autobranchia</taxon>
        <taxon>Pteriomorphia</taxon>
        <taxon>Pectinida</taxon>
        <taxon>Pectinoidea</taxon>
        <taxon>Pectinidae</taxon>
        <taxon>Mizuhopecten</taxon>
    </lineage>
</organism>
<dbReference type="Proteomes" id="UP000242188">
    <property type="component" value="Unassembled WGS sequence"/>
</dbReference>
<feature type="compositionally biased region" description="Low complexity" evidence="4">
    <location>
        <begin position="34"/>
        <end position="44"/>
    </location>
</feature>
<evidence type="ECO:0000256" key="4">
    <source>
        <dbReference type="SAM" id="MobiDB-lite"/>
    </source>
</evidence>
<dbReference type="OrthoDB" id="10013007at2759"/>
<keyword evidence="1 2" id="KW-0727">SH2 domain</keyword>
<feature type="region of interest" description="Disordered" evidence="4">
    <location>
        <begin position="431"/>
        <end position="490"/>
    </location>
</feature>
<dbReference type="PANTHER" id="PTHR15832">
    <property type="entry name" value="SHC (SRC HOMOLOGY DOMAIN C-TERMINAL) ADAPTOR HOMOLOG"/>
    <property type="match status" value="1"/>
</dbReference>
<evidence type="ECO:0000259" key="6">
    <source>
        <dbReference type="PROSITE" id="PS50001"/>
    </source>
</evidence>
<evidence type="ECO:0000256" key="3">
    <source>
        <dbReference type="SAM" id="Coils"/>
    </source>
</evidence>
<evidence type="ECO:0000256" key="1">
    <source>
        <dbReference type="ARBA" id="ARBA00022999"/>
    </source>
</evidence>
<feature type="region of interest" description="Disordered" evidence="4">
    <location>
        <begin position="291"/>
        <end position="321"/>
    </location>
</feature>
<feature type="compositionally biased region" description="Basic and acidic residues" evidence="4">
    <location>
        <begin position="471"/>
        <end position="481"/>
    </location>
</feature>
<dbReference type="EMBL" id="NEDP02005506">
    <property type="protein sequence ID" value="OWF39837.1"/>
    <property type="molecule type" value="Genomic_DNA"/>
</dbReference>
<evidence type="ECO:0000313" key="8">
    <source>
        <dbReference type="Proteomes" id="UP000242188"/>
    </source>
</evidence>
<dbReference type="PROSITE" id="PS01179">
    <property type="entry name" value="PID"/>
    <property type="match status" value="1"/>
</dbReference>
<dbReference type="PROSITE" id="PS50001">
    <property type="entry name" value="SH2"/>
    <property type="match status" value="1"/>
</dbReference>
<proteinExistence type="predicted"/>
<dbReference type="InterPro" id="IPR011993">
    <property type="entry name" value="PH-like_dom_sf"/>
</dbReference>
<dbReference type="SUPFAM" id="SSF50729">
    <property type="entry name" value="PH domain-like"/>
    <property type="match status" value="1"/>
</dbReference>
<dbReference type="SMART" id="SM00252">
    <property type="entry name" value="SH2"/>
    <property type="match status" value="1"/>
</dbReference>
<dbReference type="InterPro" id="IPR006020">
    <property type="entry name" value="PTB/PI_dom"/>
</dbReference>
<keyword evidence="3" id="KW-0175">Coiled coil</keyword>
<dbReference type="Gene3D" id="2.30.29.30">
    <property type="entry name" value="Pleckstrin-homology domain (PH domain)/Phosphotyrosine-binding domain (PTB)"/>
    <property type="match status" value="1"/>
</dbReference>
<feature type="compositionally biased region" description="Polar residues" evidence="4">
    <location>
        <begin position="573"/>
        <end position="593"/>
    </location>
</feature>
<dbReference type="SUPFAM" id="SSF55550">
    <property type="entry name" value="SH2 domain"/>
    <property type="match status" value="1"/>
</dbReference>
<accession>A0A210PTJ7</accession>
<feature type="domain" description="SH2" evidence="6">
    <location>
        <begin position="619"/>
        <end position="714"/>
    </location>
</feature>
<sequence length="750" mass="84341">MYLMRSKKHFENQDFKELQDKREKFSERHRDASSRSSESASVDKSPAKTNKKEEFTLEELPDGACFRPKSVLSNVQDAETAVRPAEYIGSFSVQGADQNARAECVQSHLEDMRTVGKSKKVLLVISLSGIKVCSSNGESVYMAHALKRISYATCDPDHCQFSFLAREPKGHINLQFCHAFVTSSSEEAEELNTIIGNAFKMAYAQQRVRQPTFNELIEIQLNEQKAKFAEYQVQAQKEFKQKLTEIATPTPFSEKAIQRMEMRRQSSSDDVQEKERELAVGKNKLWAKQAVDKVKHRSAANETLSSSPPGRSESPTVGGRPQSEALIHNYSIGDPTNKRNSTPVHSLNQNASSLAFLRSSFDSTNNSGKSKGSPVTALKDAIDKGFCNGSLSSQDSTDSAGLIIHDQEGYLAPHNGRLLNEDKNKNLCNKMVNRPLPALPSQTNGQSGSPCKHKNWTSMDDDVLVPRRSRSRGDNMGDSPKRRPARPLSEVFSDKKLSACNFPGARLDEPGCYMYGSREMQTRQIRNSRSEGMQIQQQLHIQSQQLINNHRSPSKHDDHTSPSKQVFRYQNNQSPFQEPSSCESTEDPSQPNKSRPGLESLMGLDRSHIEDETLRHASWYQAGIPREIALEILQQEDIGSFIVRDSSTHPGCYALSVRVPKFENPTGISHYLILKTQRGVKLKGLEKEWPDLIALVTHHTVMSEMLPCTLRLPHKSNNPTFKDSDKDEKEEDPDYQRLSDFSSMMDTLKM</sequence>
<dbReference type="InterPro" id="IPR000980">
    <property type="entry name" value="SH2"/>
</dbReference>
<reference evidence="7 8" key="1">
    <citation type="journal article" date="2017" name="Nat. Ecol. Evol.">
        <title>Scallop genome provides insights into evolution of bilaterian karyotype and development.</title>
        <authorList>
            <person name="Wang S."/>
            <person name="Zhang J."/>
            <person name="Jiao W."/>
            <person name="Li J."/>
            <person name="Xun X."/>
            <person name="Sun Y."/>
            <person name="Guo X."/>
            <person name="Huan P."/>
            <person name="Dong B."/>
            <person name="Zhang L."/>
            <person name="Hu X."/>
            <person name="Sun X."/>
            <person name="Wang J."/>
            <person name="Zhao C."/>
            <person name="Wang Y."/>
            <person name="Wang D."/>
            <person name="Huang X."/>
            <person name="Wang R."/>
            <person name="Lv J."/>
            <person name="Li Y."/>
            <person name="Zhang Z."/>
            <person name="Liu B."/>
            <person name="Lu W."/>
            <person name="Hui Y."/>
            <person name="Liang J."/>
            <person name="Zhou Z."/>
            <person name="Hou R."/>
            <person name="Li X."/>
            <person name="Liu Y."/>
            <person name="Li H."/>
            <person name="Ning X."/>
            <person name="Lin Y."/>
            <person name="Zhao L."/>
            <person name="Xing Q."/>
            <person name="Dou J."/>
            <person name="Li Y."/>
            <person name="Mao J."/>
            <person name="Guo H."/>
            <person name="Dou H."/>
            <person name="Li T."/>
            <person name="Mu C."/>
            <person name="Jiang W."/>
            <person name="Fu Q."/>
            <person name="Fu X."/>
            <person name="Miao Y."/>
            <person name="Liu J."/>
            <person name="Yu Q."/>
            <person name="Li R."/>
            <person name="Liao H."/>
            <person name="Li X."/>
            <person name="Kong Y."/>
            <person name="Jiang Z."/>
            <person name="Chourrout D."/>
            <person name="Li R."/>
            <person name="Bao Z."/>
        </authorList>
    </citation>
    <scope>NUCLEOTIDE SEQUENCE [LARGE SCALE GENOMIC DNA]</scope>
    <source>
        <strain evidence="7 8">PY_sf001</strain>
    </source>
</reference>
<dbReference type="InterPro" id="IPR036860">
    <property type="entry name" value="SH2_dom_sf"/>
</dbReference>
<protein>
    <submittedName>
        <fullName evidence="7">SH2 domain-containing protein 5</fullName>
    </submittedName>
</protein>
<feature type="coiled-coil region" evidence="3">
    <location>
        <begin position="214"/>
        <end position="277"/>
    </location>
</feature>
<evidence type="ECO:0000256" key="2">
    <source>
        <dbReference type="PROSITE-ProRule" id="PRU00191"/>
    </source>
</evidence>
<dbReference type="CDD" id="cd13157">
    <property type="entry name" value="PTB_tensin-related"/>
    <property type="match status" value="1"/>
</dbReference>
<feature type="region of interest" description="Disordered" evidence="4">
    <location>
        <begin position="573"/>
        <end position="600"/>
    </location>
</feature>
<feature type="compositionally biased region" description="Basic and acidic residues" evidence="4">
    <location>
        <begin position="9"/>
        <end position="33"/>
    </location>
</feature>
<name>A0A210PTJ7_MIZYE</name>
<dbReference type="Gene3D" id="3.30.505.10">
    <property type="entry name" value="SH2 domain"/>
    <property type="match status" value="1"/>
</dbReference>
<evidence type="ECO:0000259" key="5">
    <source>
        <dbReference type="PROSITE" id="PS01179"/>
    </source>
</evidence>
<dbReference type="Pfam" id="PF00640">
    <property type="entry name" value="PID"/>
    <property type="match status" value="1"/>
</dbReference>
<feature type="domain" description="PID" evidence="5">
    <location>
        <begin position="85"/>
        <end position="205"/>
    </location>
</feature>
<dbReference type="PRINTS" id="PR00401">
    <property type="entry name" value="SH2DOMAIN"/>
</dbReference>
<keyword evidence="8" id="KW-1185">Reference proteome</keyword>
<evidence type="ECO:0000313" key="7">
    <source>
        <dbReference type="EMBL" id="OWF39837.1"/>
    </source>
</evidence>
<feature type="compositionally biased region" description="Polar residues" evidence="4">
    <location>
        <begin position="440"/>
        <end position="449"/>
    </location>
</feature>
<feature type="region of interest" description="Disordered" evidence="4">
    <location>
        <begin position="1"/>
        <end position="54"/>
    </location>
</feature>
<dbReference type="PANTHER" id="PTHR15832:SF2">
    <property type="entry name" value="SH2 DOMAIN-CONTAINING PROTEIN"/>
    <property type="match status" value="1"/>
</dbReference>
<dbReference type="AlphaFoldDB" id="A0A210PTJ7"/>
<feature type="compositionally biased region" description="Polar residues" evidence="4">
    <location>
        <begin position="739"/>
        <end position="750"/>
    </location>
</feature>